<feature type="compositionally biased region" description="Basic residues" evidence="4">
    <location>
        <begin position="198"/>
        <end position="210"/>
    </location>
</feature>
<dbReference type="GO" id="GO:0005524">
    <property type="term" value="F:ATP binding"/>
    <property type="evidence" value="ECO:0007669"/>
    <property type="project" value="InterPro"/>
</dbReference>
<dbReference type="EMBL" id="UPSH01000001">
    <property type="protein sequence ID" value="VBB18022.1"/>
    <property type="molecule type" value="Genomic_DNA"/>
</dbReference>
<dbReference type="UniPathway" id="UPA00326"/>
<dbReference type="InterPro" id="IPR000788">
    <property type="entry name" value="RNR_lg_C"/>
</dbReference>
<dbReference type="GO" id="GO:0004748">
    <property type="term" value="F:ribonucleoside-diphosphate reductase activity, thioredoxin disulfide as acceptor"/>
    <property type="evidence" value="ECO:0007669"/>
    <property type="project" value="UniProtKB-EC"/>
</dbReference>
<feature type="domain" description="Ribonucleotide reductase large subunit" evidence="5">
    <location>
        <begin position="873"/>
        <end position="895"/>
    </location>
</feature>
<organism evidence="6 7">
    <name type="scientific">Yasminevirus sp. GU-2018</name>
    <dbReference type="NCBI Taxonomy" id="2420051"/>
    <lineage>
        <taxon>Viruses</taxon>
        <taxon>Varidnaviria</taxon>
        <taxon>Bamfordvirae</taxon>
        <taxon>Nucleocytoviricota</taxon>
        <taxon>Megaviricetes</taxon>
        <taxon>Imitervirales</taxon>
        <taxon>Mimiviridae</taxon>
        <taxon>Klosneuvirinae</taxon>
        <taxon>Yasminevirus</taxon>
        <taxon>Yasminevirus saudimassiliense</taxon>
    </lineage>
</organism>
<dbReference type="Gene3D" id="3.20.70.20">
    <property type="match status" value="1"/>
</dbReference>
<evidence type="ECO:0000259" key="5">
    <source>
        <dbReference type="PROSITE" id="PS00089"/>
    </source>
</evidence>
<dbReference type="InterPro" id="IPR013509">
    <property type="entry name" value="RNR_lsu_N"/>
</dbReference>
<evidence type="ECO:0000256" key="4">
    <source>
        <dbReference type="SAM" id="MobiDB-lite"/>
    </source>
</evidence>
<keyword evidence="3" id="KW-0215">Deoxyribonucleotide synthesis</keyword>
<reference evidence="6 7" key="1">
    <citation type="submission" date="2018-10" db="EMBL/GenBank/DDBJ databases">
        <authorList>
            <consortium name="IHU Genomes"/>
        </authorList>
    </citation>
    <scope>NUCLEOTIDE SEQUENCE [LARGE SCALE GENOMIC DNA]</scope>
    <source>
        <strain evidence="6 7">A1</strain>
    </source>
</reference>
<dbReference type="PANTHER" id="PTHR11573:SF6">
    <property type="entry name" value="RIBONUCLEOSIDE-DIPHOSPHATE REDUCTASE LARGE SUBUNIT"/>
    <property type="match status" value="1"/>
</dbReference>
<sequence>MTDHTKKMSGQQTYSDVTNRTSYRISSQDSAQHAGTVKGNVSSPDQTDFLIAQQLTHQSTEQRNDGKVENNTYRLKRHNSNTQHILVMNRKAKQNTRADQPATKVGVRGKRTSVRPIIVRAGKKESLVNNNNVADTKDVNSSVDVNGDNAHVTEQQTAQNVKNNLLKIQEMLAKLQQAQMADNNLTSDGEDVDDTQTKIKKTTKKQKKGTQTKSSTNDQLSILSEMVSSLIKSSDNDSTMKEIDALMATHFAKTPSVYTESRRHKHVGFGDSSFGQIYAGITQEHDVQIKITQTFVRNFLKGFIAEIKEHNNEKLPKCINLDVIVKNIADSLPKSMDTDAFYGYISEYLVAKSSQHYYYDLLASRIAMKRLHNITTPDFLMTAKLLQENLDKNNDRSPILSDETFDIISRHHIRLQEAIKYDRDYVFDFFGIKTLERSYLYKLHFTKFKIIERPQHMIMRVAIGIHGEDIDSAIETYDLISQKYFTHATPTLFNAGTKRAQMSSCFLQAIDDSIESIFEAVRDIAFTSKWSGGIGVHMSALRSRGSLIRGTNGLASGIIPLCVLLNKLAKYINQGGKRNGSIACYLEPHHADIFDFCDLRKNTGNDDNRARDLYLALWVSSLFMKRVKEDAMWSLMCPDECPGLNQVHGDEYVKLYEKYESEGRYVKQVKARDLWRHILEAQSETGFPYILYKDNANKKSNQKNLGTIRSSNLCAEIIQYSDEKETAVCNLASLCLPMFIETDENGNKTYNFEKLAKVCRVAVRNLDKIIDRNYYPTEKTQRSNLRHRPMGIGVQGLADVYNIMGYGFSTPSAYELNNRIFETIYYACIDESKELAKRFGPYSTFKGSPASQGQLQFHMWGVSEDQLLMGYDWKKLVEEVKKYGLRNSLLTALMPTASTSQIMGNSECIEPYMSNIFKRSTLAGEFIVINKNLMKDLIELNLWDDDMRKRIIIENGSVQNIESVPDKLKKVYETAFETKQMHIVRQSADRGKFIDQSQSLNLFMAEPDFDILTSALFESHDLGNKTGMYYYRSLPAINPINFGIDVEDIKRLTGRDTTLEVLTGGYNIDRSDNKKNDDATVKRVVSKRKAKDDAQDGSPSQSGQQTVEPGMCKYRPGMKLEDCLSCGS</sequence>
<dbReference type="NCBIfam" id="TIGR02506">
    <property type="entry name" value="NrdE_NrdA"/>
    <property type="match status" value="1"/>
</dbReference>
<dbReference type="PRINTS" id="PR01183">
    <property type="entry name" value="RIBORDTASEM1"/>
</dbReference>
<keyword evidence="2 3" id="KW-0560">Oxidoreductase</keyword>
<feature type="region of interest" description="Disordered" evidence="4">
    <location>
        <begin position="24"/>
        <end position="44"/>
    </location>
</feature>
<dbReference type="Proteomes" id="UP000594342">
    <property type="component" value="Unassembled WGS sequence"/>
</dbReference>
<comment type="function">
    <text evidence="3">Provides the precursors necessary for DNA synthesis. Catalyzes the biosynthesis of deoxyribonucleotides from the corresponding ribonucleotides.</text>
</comment>
<dbReference type="GO" id="GO:0009263">
    <property type="term" value="P:deoxyribonucleotide biosynthetic process"/>
    <property type="evidence" value="ECO:0007669"/>
    <property type="project" value="UniProtKB-KW"/>
</dbReference>
<dbReference type="SUPFAM" id="SSF48168">
    <property type="entry name" value="R1 subunit of ribonucleotide reductase, N-terminal domain"/>
    <property type="match status" value="1"/>
</dbReference>
<dbReference type="InterPro" id="IPR039718">
    <property type="entry name" value="Rrm1"/>
</dbReference>
<evidence type="ECO:0000256" key="3">
    <source>
        <dbReference type="RuleBase" id="RU003410"/>
    </source>
</evidence>
<protein>
    <recommendedName>
        <fullName evidence="3">Ribonucleoside-diphosphate reductase</fullName>
        <ecNumber evidence="3">1.17.4.1</ecNumber>
    </recommendedName>
</protein>
<evidence type="ECO:0000256" key="1">
    <source>
        <dbReference type="ARBA" id="ARBA00010406"/>
    </source>
</evidence>
<dbReference type="Pfam" id="PF02867">
    <property type="entry name" value="Ribonuc_red_lgC"/>
    <property type="match status" value="1"/>
</dbReference>
<keyword evidence="7" id="KW-1185">Reference proteome</keyword>
<proteinExistence type="inferred from homology"/>
<feature type="compositionally biased region" description="Polar residues" evidence="4">
    <location>
        <begin position="1097"/>
        <end position="1107"/>
    </location>
</feature>
<dbReference type="InterPro" id="IPR013346">
    <property type="entry name" value="NrdE_NrdA_C"/>
</dbReference>
<evidence type="ECO:0000256" key="2">
    <source>
        <dbReference type="ARBA" id="ARBA00023002"/>
    </source>
</evidence>
<gene>
    <name evidence="6" type="ORF">YASMINEVIRUS_485</name>
</gene>
<evidence type="ECO:0000313" key="6">
    <source>
        <dbReference type="EMBL" id="VBB18022.1"/>
    </source>
</evidence>
<evidence type="ECO:0000313" key="7">
    <source>
        <dbReference type="Proteomes" id="UP000594342"/>
    </source>
</evidence>
<name>A0A5K0U9B6_9VIRU</name>
<feature type="region of interest" description="Disordered" evidence="4">
    <location>
        <begin position="1085"/>
        <end position="1111"/>
    </location>
</feature>
<dbReference type="CDD" id="cd01679">
    <property type="entry name" value="RNR_I"/>
    <property type="match status" value="1"/>
</dbReference>
<dbReference type="PANTHER" id="PTHR11573">
    <property type="entry name" value="RIBONUCLEOSIDE-DIPHOSPHATE REDUCTASE LARGE CHAIN"/>
    <property type="match status" value="1"/>
</dbReference>
<dbReference type="SUPFAM" id="SSF51998">
    <property type="entry name" value="PFL-like glycyl radical enzymes"/>
    <property type="match status" value="1"/>
</dbReference>
<feature type="region of interest" description="Disordered" evidence="4">
    <location>
        <begin position="184"/>
        <end position="217"/>
    </location>
</feature>
<accession>A0A5K0U9B6</accession>
<dbReference type="PROSITE" id="PS00089">
    <property type="entry name" value="RIBORED_LARGE"/>
    <property type="match status" value="1"/>
</dbReference>
<dbReference type="EC" id="1.17.4.1" evidence="3"/>
<comment type="catalytic activity">
    <reaction evidence="3">
        <text>a 2'-deoxyribonucleoside 5'-diphosphate + [thioredoxin]-disulfide + H2O = a ribonucleoside 5'-diphosphate + [thioredoxin]-dithiol</text>
        <dbReference type="Rhea" id="RHEA:23252"/>
        <dbReference type="Rhea" id="RHEA-COMP:10698"/>
        <dbReference type="Rhea" id="RHEA-COMP:10700"/>
        <dbReference type="ChEBI" id="CHEBI:15377"/>
        <dbReference type="ChEBI" id="CHEBI:29950"/>
        <dbReference type="ChEBI" id="CHEBI:50058"/>
        <dbReference type="ChEBI" id="CHEBI:57930"/>
        <dbReference type="ChEBI" id="CHEBI:73316"/>
        <dbReference type="EC" id="1.17.4.1"/>
    </reaction>
</comment>
<comment type="similarity">
    <text evidence="1 3">Belongs to the ribonucleoside diphosphate reductase large chain family.</text>
</comment>
<dbReference type="InterPro" id="IPR008926">
    <property type="entry name" value="RNR_R1-su_N"/>
</dbReference>
<comment type="caution">
    <text evidence="6">The sequence shown here is derived from an EMBL/GenBank/DDBJ whole genome shotgun (WGS) entry which is preliminary data.</text>
</comment>
<dbReference type="Pfam" id="PF00317">
    <property type="entry name" value="Ribonuc_red_lgN"/>
    <property type="match status" value="1"/>
</dbReference>